<dbReference type="NCBIfam" id="TIGR00451">
    <property type="entry name" value="unchar_dom_2"/>
    <property type="match status" value="1"/>
</dbReference>
<reference evidence="4" key="1">
    <citation type="submission" date="2021-11" db="EMBL/GenBank/DDBJ databases">
        <authorList>
            <consortium name="Genoscope - CEA"/>
            <person name="William W."/>
        </authorList>
    </citation>
    <scope>NUCLEOTIDE SEQUENCE</scope>
</reference>
<dbReference type="PANTHER" id="PTHR22798:SF0">
    <property type="entry name" value="MALIGNANT T-CELL-AMPLIFIED SEQUENCE 1"/>
    <property type="match status" value="1"/>
</dbReference>
<dbReference type="InterPro" id="IPR041366">
    <property type="entry name" value="Pre-PUA"/>
</dbReference>
<feature type="domain" description="Eukaryotic translation initiation factor 2D-like PUA RNA-binding" evidence="3">
    <location>
        <begin position="256"/>
        <end position="329"/>
    </location>
</feature>
<dbReference type="OrthoDB" id="10249667at2759"/>
<dbReference type="PANTHER" id="PTHR22798">
    <property type="entry name" value="MCT-1 PROTEIN"/>
    <property type="match status" value="1"/>
</dbReference>
<evidence type="ECO:0000313" key="5">
    <source>
        <dbReference type="Proteomes" id="UP000789595"/>
    </source>
</evidence>
<protein>
    <recommendedName>
        <fullName evidence="6">PUA domain-containing protein</fullName>
    </recommendedName>
</protein>
<gene>
    <name evidence="4" type="ORF">PECAL_1P29860</name>
</gene>
<dbReference type="InterPro" id="IPR048248">
    <property type="entry name" value="PUA_eIF2d-like"/>
</dbReference>
<dbReference type="AlphaFoldDB" id="A0A8J2WUU7"/>
<dbReference type="Pfam" id="PF26292">
    <property type="entry name" value="PUA_elF2D"/>
    <property type="match status" value="1"/>
</dbReference>
<dbReference type="Pfam" id="PF17832">
    <property type="entry name" value="Pre-PUA"/>
    <property type="match status" value="1"/>
</dbReference>
<keyword evidence="5" id="KW-1185">Reference proteome</keyword>
<dbReference type="GO" id="GO:0001731">
    <property type="term" value="P:formation of translation preinitiation complex"/>
    <property type="evidence" value="ECO:0007669"/>
    <property type="project" value="TreeGrafter"/>
</dbReference>
<evidence type="ECO:0000313" key="4">
    <source>
        <dbReference type="EMBL" id="CAH0366490.1"/>
    </source>
</evidence>
<evidence type="ECO:0008006" key="6">
    <source>
        <dbReference type="Google" id="ProtNLM"/>
    </source>
</evidence>
<accession>A0A8J2WUU7</accession>
<dbReference type="EMBL" id="CAKKNE010000001">
    <property type="protein sequence ID" value="CAH0366490.1"/>
    <property type="molecule type" value="Genomic_DNA"/>
</dbReference>
<proteinExistence type="predicted"/>
<name>A0A8J2WUU7_9STRA</name>
<dbReference type="Gene3D" id="3.10.400.20">
    <property type="match status" value="1"/>
</dbReference>
<organism evidence="4 5">
    <name type="scientific">Pelagomonas calceolata</name>
    <dbReference type="NCBI Taxonomy" id="35677"/>
    <lineage>
        <taxon>Eukaryota</taxon>
        <taxon>Sar</taxon>
        <taxon>Stramenopiles</taxon>
        <taxon>Ochrophyta</taxon>
        <taxon>Pelagophyceae</taxon>
        <taxon>Pelagomonadales</taxon>
        <taxon>Pelagomonadaceae</taxon>
        <taxon>Pelagomonas</taxon>
    </lineage>
</organism>
<evidence type="ECO:0000259" key="3">
    <source>
        <dbReference type="Pfam" id="PF26292"/>
    </source>
</evidence>
<comment type="caution">
    <text evidence="4">The sequence shown here is derived from an EMBL/GenBank/DDBJ whole genome shotgun (WGS) entry which is preliminary data.</text>
</comment>
<dbReference type="PROSITE" id="PS50890">
    <property type="entry name" value="PUA"/>
    <property type="match status" value="1"/>
</dbReference>
<dbReference type="InterPro" id="IPR015947">
    <property type="entry name" value="PUA-like_sf"/>
</dbReference>
<dbReference type="Proteomes" id="UP000789595">
    <property type="component" value="Unassembled WGS sequence"/>
</dbReference>
<dbReference type="SUPFAM" id="SSF88697">
    <property type="entry name" value="PUA domain-like"/>
    <property type="match status" value="1"/>
</dbReference>
<dbReference type="GO" id="GO:0003723">
    <property type="term" value="F:RNA binding"/>
    <property type="evidence" value="ECO:0007669"/>
    <property type="project" value="InterPro"/>
</dbReference>
<dbReference type="InterPro" id="IPR016437">
    <property type="entry name" value="MCT-1/Tma20"/>
</dbReference>
<evidence type="ECO:0000259" key="2">
    <source>
        <dbReference type="Pfam" id="PF17832"/>
    </source>
</evidence>
<dbReference type="GO" id="GO:0005737">
    <property type="term" value="C:cytoplasm"/>
    <property type="evidence" value="ECO:0007669"/>
    <property type="project" value="UniProtKB-SubCell"/>
</dbReference>
<dbReference type="CDD" id="cd11609">
    <property type="entry name" value="MCT1_N"/>
    <property type="match status" value="1"/>
</dbReference>
<dbReference type="InterPro" id="IPR004521">
    <property type="entry name" value="Uncharacterised_CHP00451"/>
</dbReference>
<keyword evidence="1" id="KW-0963">Cytoplasm</keyword>
<sequence>MFHCLGQQCGAPAAARRWRAGWAVCLGRQPLAAARPAHRAIRSMRRIACPCASIRGRLGCLHMYKAGVSCEAKKPCLLVCYRPLARMPCSPFLHALCSAAACTPASVLLEPIQTSSEPRAPRRPAGAVNTAAHTSLHAAAAAANSNAAAATNKTKMFKKFDPAEAVSSRSQVKSSVVRGIRAALVEQYPLIEDVIDEILPKKDISMAKCQNHVNILCAAQEPLFFQQRDGPWYPTLRLVHRRKSCFATSTWQTDAGAIRFVLGGANIMCPGFTSEDGALDHDLPKGSPVVIGAHGKKHAMAVGQVLMGRDAVREVNKGHCVENLHFLGDGLWQAEKLD</sequence>
<dbReference type="CDD" id="cd21155">
    <property type="entry name" value="PUA_MCTS-1-like"/>
    <property type="match status" value="1"/>
</dbReference>
<feature type="domain" description="Pre-PUA" evidence="2">
    <location>
        <begin position="160"/>
        <end position="241"/>
    </location>
</feature>
<evidence type="ECO:0000256" key="1">
    <source>
        <dbReference type="ARBA" id="ARBA00022490"/>
    </source>
</evidence>